<dbReference type="InterPro" id="IPR000157">
    <property type="entry name" value="TIR_dom"/>
</dbReference>
<dbReference type="SUPFAM" id="SSF52200">
    <property type="entry name" value="Toll/Interleukin receptor TIR domain"/>
    <property type="match status" value="1"/>
</dbReference>
<dbReference type="SUPFAM" id="SSF57924">
    <property type="entry name" value="Inhibitor of apoptosis (IAP) repeat"/>
    <property type="match status" value="2"/>
</dbReference>
<keyword evidence="1" id="KW-0812">Transmembrane</keyword>
<evidence type="ECO:0000313" key="3">
    <source>
        <dbReference type="EMBL" id="KAJ8306458.1"/>
    </source>
</evidence>
<protein>
    <recommendedName>
        <fullName evidence="2">TIR domain-containing protein</fullName>
    </recommendedName>
</protein>
<keyword evidence="4" id="KW-1185">Reference proteome</keyword>
<name>A0ABQ9EMJ4_TEGGR</name>
<dbReference type="SMART" id="SM00238">
    <property type="entry name" value="BIR"/>
    <property type="match status" value="2"/>
</dbReference>
<reference evidence="3 4" key="1">
    <citation type="submission" date="2022-12" db="EMBL/GenBank/DDBJ databases">
        <title>Chromosome-level genome of Tegillarca granosa.</title>
        <authorList>
            <person name="Kim J."/>
        </authorList>
    </citation>
    <scope>NUCLEOTIDE SEQUENCE [LARGE SCALE GENOMIC DNA]</scope>
    <source>
        <strain evidence="3">Teg-2019</strain>
        <tissue evidence="3">Adductor muscle</tissue>
    </source>
</reference>
<dbReference type="PANTHER" id="PTHR10044">
    <property type="entry name" value="INHIBITOR OF APOPTOSIS"/>
    <property type="match status" value="1"/>
</dbReference>
<dbReference type="InterPro" id="IPR001370">
    <property type="entry name" value="BIR_rpt"/>
</dbReference>
<keyword evidence="1" id="KW-0472">Membrane</keyword>
<organism evidence="3 4">
    <name type="scientific">Tegillarca granosa</name>
    <name type="common">Malaysian cockle</name>
    <name type="synonym">Anadara granosa</name>
    <dbReference type="NCBI Taxonomy" id="220873"/>
    <lineage>
        <taxon>Eukaryota</taxon>
        <taxon>Metazoa</taxon>
        <taxon>Spiralia</taxon>
        <taxon>Lophotrochozoa</taxon>
        <taxon>Mollusca</taxon>
        <taxon>Bivalvia</taxon>
        <taxon>Autobranchia</taxon>
        <taxon>Pteriomorphia</taxon>
        <taxon>Arcoida</taxon>
        <taxon>Arcoidea</taxon>
        <taxon>Arcidae</taxon>
        <taxon>Tegillarca</taxon>
    </lineage>
</organism>
<dbReference type="Pfam" id="PF13676">
    <property type="entry name" value="TIR_2"/>
    <property type="match status" value="1"/>
</dbReference>
<dbReference type="Proteomes" id="UP001217089">
    <property type="component" value="Unassembled WGS sequence"/>
</dbReference>
<evidence type="ECO:0000259" key="2">
    <source>
        <dbReference type="PROSITE" id="PS50104"/>
    </source>
</evidence>
<evidence type="ECO:0000256" key="1">
    <source>
        <dbReference type="SAM" id="Phobius"/>
    </source>
</evidence>
<dbReference type="CDD" id="cd00022">
    <property type="entry name" value="BIR"/>
    <property type="match status" value="2"/>
</dbReference>
<dbReference type="PROSITE" id="PS50143">
    <property type="entry name" value="BIR_REPEAT_2"/>
    <property type="match status" value="2"/>
</dbReference>
<dbReference type="Gene3D" id="3.40.50.10140">
    <property type="entry name" value="Toll/interleukin-1 receptor homology (TIR) domain"/>
    <property type="match status" value="1"/>
</dbReference>
<sequence>MSLVLKEKDFDASTMESLRNPYLNLLSFGKSYHVYFIYHNQASDWVHDTVQRFETLGYICSYRERDFIPGRTKTSNIIFALENSIKFVVVITKSFLLCTFCQYELDLALNECMKRTSEICDLIPVIIEECDIPSKLEMISPLEVYLHKDTWWRKLVQALNVDSSVSLVNPDSSSNSLVMTAEAFQRKLMCSNIDEIMSFLCRPIAMELTHFLNQQCDLRMFISAMESCGVYFDGDVVRVRLSIFQRHLQQEHNVAQCFSEHVQKLNTNVNKICLLIKDETEVIDRQNSKIFEQFTEFVKVILKIPENKFWGIMWSMKGVQMTRRLRDECRGLINDAVNEHEITEIAHPEMSSLHSRLDTFKKWSQDKIPKPIHIAEAGYFLEGPNDVLRCFYCNCATWDLKPHDDPWKRHAKWAFYCPYVKQQKDDEYINTSRFSKKDELKVYNALYSSLDTRVNSYMAWNCENGPDPRLMAKAGFYFTKFEDKVVCFACGYGVRNWQYNDDPWYKHAWWSPFCKYVRRNKGQRFIDNVQEDRMVQGTVFGMFKRTVIDVFQLTVFSLLPGTVFGIFSCTLSRMFQEIVIATYLLTADNVLYFVYTKEKKLLMSPNDRYTLQVQMIANWNTHDKSQCHVRTSFRFDFKQELTN</sequence>
<keyword evidence="1" id="KW-1133">Transmembrane helix</keyword>
<dbReference type="InterPro" id="IPR035897">
    <property type="entry name" value="Toll_tir_struct_dom_sf"/>
</dbReference>
<feature type="transmembrane region" description="Helical" evidence="1">
    <location>
        <begin position="550"/>
        <end position="571"/>
    </location>
</feature>
<dbReference type="EMBL" id="JARBDR010000813">
    <property type="protein sequence ID" value="KAJ8306458.1"/>
    <property type="molecule type" value="Genomic_DNA"/>
</dbReference>
<feature type="domain" description="TIR" evidence="2">
    <location>
        <begin position="30"/>
        <end position="159"/>
    </location>
</feature>
<dbReference type="PANTHER" id="PTHR10044:SF139">
    <property type="entry name" value="DEATH-ASSOCIATED INHIBITOR OF APOPTOSIS 2"/>
    <property type="match status" value="1"/>
</dbReference>
<dbReference type="PROSITE" id="PS50104">
    <property type="entry name" value="TIR"/>
    <property type="match status" value="1"/>
</dbReference>
<dbReference type="Pfam" id="PF00653">
    <property type="entry name" value="BIR"/>
    <property type="match status" value="2"/>
</dbReference>
<comment type="caution">
    <text evidence="3">The sequence shown here is derived from an EMBL/GenBank/DDBJ whole genome shotgun (WGS) entry which is preliminary data.</text>
</comment>
<gene>
    <name evidence="3" type="ORF">KUTeg_017003</name>
</gene>
<dbReference type="Gene3D" id="1.10.1170.10">
    <property type="entry name" value="Inhibitor Of Apoptosis Protein (2mihbC-IAP-1), Chain A"/>
    <property type="match status" value="2"/>
</dbReference>
<dbReference type="PROSITE" id="PS01282">
    <property type="entry name" value="BIR_REPEAT_1"/>
    <property type="match status" value="1"/>
</dbReference>
<dbReference type="InterPro" id="IPR050784">
    <property type="entry name" value="IAP"/>
</dbReference>
<accession>A0ABQ9EMJ4</accession>
<evidence type="ECO:0000313" key="4">
    <source>
        <dbReference type="Proteomes" id="UP001217089"/>
    </source>
</evidence>
<proteinExistence type="predicted"/>